<evidence type="ECO:0000313" key="2">
    <source>
        <dbReference type="Proteomes" id="UP000821845"/>
    </source>
</evidence>
<sequence>MAKEPRAAPPSMAALPRRMRQSTVGRPGQDSYEEAAALGTQDREREVAEANSASQFTFDEGVRSRTAWTHAGLAHVVADNKDEARVLHEDVNQAGSEQIYDAAHSYASSHHRQCQIEQNGQQEDNTASQTAPEEAVHIAITSTRHGRPHGDAACGAGRPFSAERNFSSSSSTLKHPLSSSLLAPACGSGGFSKALNLVDSGCSRGTPSR</sequence>
<name>A0ACB7RU04_HYAAI</name>
<reference evidence="1" key="1">
    <citation type="submission" date="2020-05" db="EMBL/GenBank/DDBJ databases">
        <title>Large-scale comparative analyses of tick genomes elucidate their genetic diversity and vector capacities.</title>
        <authorList>
            <person name="Jia N."/>
            <person name="Wang J."/>
            <person name="Shi W."/>
            <person name="Du L."/>
            <person name="Sun Y."/>
            <person name="Zhan W."/>
            <person name="Jiang J."/>
            <person name="Wang Q."/>
            <person name="Zhang B."/>
            <person name="Ji P."/>
            <person name="Sakyi L.B."/>
            <person name="Cui X."/>
            <person name="Yuan T."/>
            <person name="Jiang B."/>
            <person name="Yang W."/>
            <person name="Lam T.T.-Y."/>
            <person name="Chang Q."/>
            <person name="Ding S."/>
            <person name="Wang X."/>
            <person name="Zhu J."/>
            <person name="Ruan X."/>
            <person name="Zhao L."/>
            <person name="Wei J."/>
            <person name="Que T."/>
            <person name="Du C."/>
            <person name="Cheng J."/>
            <person name="Dai P."/>
            <person name="Han X."/>
            <person name="Huang E."/>
            <person name="Gao Y."/>
            <person name="Liu J."/>
            <person name="Shao H."/>
            <person name="Ye R."/>
            <person name="Li L."/>
            <person name="Wei W."/>
            <person name="Wang X."/>
            <person name="Wang C."/>
            <person name="Yang T."/>
            <person name="Huo Q."/>
            <person name="Li W."/>
            <person name="Guo W."/>
            <person name="Chen H."/>
            <person name="Zhou L."/>
            <person name="Ni X."/>
            <person name="Tian J."/>
            <person name="Zhou Y."/>
            <person name="Sheng Y."/>
            <person name="Liu T."/>
            <person name="Pan Y."/>
            <person name="Xia L."/>
            <person name="Li J."/>
            <person name="Zhao F."/>
            <person name="Cao W."/>
        </authorList>
    </citation>
    <scope>NUCLEOTIDE SEQUENCE</scope>
    <source>
        <strain evidence="1">Hyas-2018</strain>
    </source>
</reference>
<dbReference type="EMBL" id="CM023488">
    <property type="protein sequence ID" value="KAH6924858.1"/>
    <property type="molecule type" value="Genomic_DNA"/>
</dbReference>
<evidence type="ECO:0000313" key="1">
    <source>
        <dbReference type="EMBL" id="KAH6924858.1"/>
    </source>
</evidence>
<organism evidence="1 2">
    <name type="scientific">Hyalomma asiaticum</name>
    <name type="common">Tick</name>
    <dbReference type="NCBI Taxonomy" id="266040"/>
    <lineage>
        <taxon>Eukaryota</taxon>
        <taxon>Metazoa</taxon>
        <taxon>Ecdysozoa</taxon>
        <taxon>Arthropoda</taxon>
        <taxon>Chelicerata</taxon>
        <taxon>Arachnida</taxon>
        <taxon>Acari</taxon>
        <taxon>Parasitiformes</taxon>
        <taxon>Ixodida</taxon>
        <taxon>Ixodoidea</taxon>
        <taxon>Ixodidae</taxon>
        <taxon>Hyalomminae</taxon>
        <taxon>Hyalomma</taxon>
    </lineage>
</organism>
<proteinExistence type="predicted"/>
<dbReference type="Proteomes" id="UP000821845">
    <property type="component" value="Chromosome 8"/>
</dbReference>
<accession>A0ACB7RU04</accession>
<keyword evidence="2" id="KW-1185">Reference proteome</keyword>
<protein>
    <submittedName>
        <fullName evidence="1">Uncharacterized protein</fullName>
    </submittedName>
</protein>
<gene>
    <name evidence="1" type="ORF">HPB50_025735</name>
</gene>
<comment type="caution">
    <text evidence="1">The sequence shown here is derived from an EMBL/GenBank/DDBJ whole genome shotgun (WGS) entry which is preliminary data.</text>
</comment>